<evidence type="ECO:0000256" key="1">
    <source>
        <dbReference type="SAM" id="MobiDB-lite"/>
    </source>
</evidence>
<name>A0A369JVQ1_HYPMA</name>
<dbReference type="AlphaFoldDB" id="A0A369JVQ1"/>
<reference evidence="2" key="1">
    <citation type="submission" date="2018-04" db="EMBL/GenBank/DDBJ databases">
        <title>Whole genome sequencing of Hypsizygus marmoreus.</title>
        <authorList>
            <person name="Choi I.-G."/>
            <person name="Min B."/>
            <person name="Kim J.-G."/>
            <person name="Kim S."/>
            <person name="Oh Y.-L."/>
            <person name="Kong W.-S."/>
            <person name="Park H."/>
            <person name="Jeong J."/>
            <person name="Song E.-S."/>
        </authorList>
    </citation>
    <scope>NUCLEOTIDE SEQUENCE [LARGE SCALE GENOMIC DNA]</scope>
    <source>
        <strain evidence="2">51987-8</strain>
    </source>
</reference>
<dbReference type="OrthoDB" id="207120at2759"/>
<feature type="compositionally biased region" description="Acidic residues" evidence="1">
    <location>
        <begin position="43"/>
        <end position="56"/>
    </location>
</feature>
<proteinExistence type="predicted"/>
<dbReference type="InParanoid" id="A0A369JVQ1"/>
<protein>
    <submittedName>
        <fullName evidence="2">Uncharacterized protein</fullName>
    </submittedName>
</protein>
<evidence type="ECO:0000313" key="2">
    <source>
        <dbReference type="EMBL" id="RDB26411.1"/>
    </source>
</evidence>
<dbReference type="STRING" id="39966.A0A369JVQ1"/>
<sequence length="311" mass="32998">MAKLGGIKFGAAPLPATMRPTSPPARTEEEAPTAAPAPAGPEGEGEYVEVSEEEEERAWKERIAAKLAGMGGMHIGMLPLGVGTLRPQHLHVLMGGTPHPPPPARAQPPPPPQDSDAEQESNLSASQQSFLTTSEDGVNVEAEESEIEEVSHEDAVEEVEEVPPPVLDRGARRRGTGSESEALHSLTVASYPCPPVLTILPTKRSSVQTTTSMRKSSVESSGSVPVPRSSTHKPHSEYVMVEEPSGFMSDDLLPPLPPARPTSCVPHPQRGVPPLLPPATEPSDSSLIQWELPSIPSSSLTFGARSFLVLD</sequence>
<gene>
    <name evidence="2" type="ORF">Hypma_006959</name>
</gene>
<feature type="compositionally biased region" description="Polar residues" evidence="1">
    <location>
        <begin position="120"/>
        <end position="136"/>
    </location>
</feature>
<evidence type="ECO:0000313" key="3">
    <source>
        <dbReference type="Proteomes" id="UP000076154"/>
    </source>
</evidence>
<feature type="region of interest" description="Disordered" evidence="1">
    <location>
        <begin position="249"/>
        <end position="283"/>
    </location>
</feature>
<comment type="caution">
    <text evidence="2">The sequence shown here is derived from an EMBL/GenBank/DDBJ whole genome shotgun (WGS) entry which is preliminary data.</text>
</comment>
<feature type="compositionally biased region" description="Low complexity" evidence="1">
    <location>
        <begin position="212"/>
        <end position="229"/>
    </location>
</feature>
<feature type="region of interest" description="Disordered" evidence="1">
    <location>
        <begin position="202"/>
        <end position="237"/>
    </location>
</feature>
<dbReference type="EMBL" id="LUEZ02000040">
    <property type="protein sequence ID" value="RDB26411.1"/>
    <property type="molecule type" value="Genomic_DNA"/>
</dbReference>
<feature type="compositionally biased region" description="Pro residues" evidence="1">
    <location>
        <begin position="98"/>
        <end position="113"/>
    </location>
</feature>
<feature type="compositionally biased region" description="Low complexity" evidence="1">
    <location>
        <begin position="32"/>
        <end position="41"/>
    </location>
</feature>
<keyword evidence="3" id="KW-1185">Reference proteome</keyword>
<organism evidence="2 3">
    <name type="scientific">Hypsizygus marmoreus</name>
    <name type="common">White beech mushroom</name>
    <name type="synonym">Agaricus marmoreus</name>
    <dbReference type="NCBI Taxonomy" id="39966"/>
    <lineage>
        <taxon>Eukaryota</taxon>
        <taxon>Fungi</taxon>
        <taxon>Dikarya</taxon>
        <taxon>Basidiomycota</taxon>
        <taxon>Agaricomycotina</taxon>
        <taxon>Agaricomycetes</taxon>
        <taxon>Agaricomycetidae</taxon>
        <taxon>Agaricales</taxon>
        <taxon>Tricholomatineae</taxon>
        <taxon>Lyophyllaceae</taxon>
        <taxon>Hypsizygus</taxon>
    </lineage>
</organism>
<accession>A0A369JVQ1</accession>
<dbReference type="Proteomes" id="UP000076154">
    <property type="component" value="Unassembled WGS sequence"/>
</dbReference>
<feature type="region of interest" description="Disordered" evidence="1">
    <location>
        <begin position="1"/>
        <end position="56"/>
    </location>
</feature>
<feature type="region of interest" description="Disordered" evidence="1">
    <location>
        <begin position="91"/>
        <end position="181"/>
    </location>
</feature>